<proteinExistence type="predicted"/>
<organism evidence="1 2">
    <name type="scientific">Hymenobacter qilianensis</name>
    <dbReference type="NCBI Taxonomy" id="1385715"/>
    <lineage>
        <taxon>Bacteria</taxon>
        <taxon>Pseudomonadati</taxon>
        <taxon>Bacteroidota</taxon>
        <taxon>Cytophagia</taxon>
        <taxon>Cytophagales</taxon>
        <taxon>Hymenobacteraceae</taxon>
        <taxon>Hymenobacter</taxon>
    </lineage>
</organism>
<gene>
    <name evidence="1" type="ORF">GCM10011375_25880</name>
</gene>
<protein>
    <submittedName>
        <fullName evidence="1">Uncharacterized protein</fullName>
    </submittedName>
</protein>
<accession>A0ACB5PT89</accession>
<evidence type="ECO:0000313" key="1">
    <source>
        <dbReference type="EMBL" id="GGF69625.1"/>
    </source>
</evidence>
<name>A0ACB5PT89_9BACT</name>
<evidence type="ECO:0000313" key="2">
    <source>
        <dbReference type="Proteomes" id="UP000605392"/>
    </source>
</evidence>
<dbReference type="EMBL" id="BMFN01000002">
    <property type="protein sequence ID" value="GGF69625.1"/>
    <property type="molecule type" value="Genomic_DNA"/>
</dbReference>
<reference evidence="1 2" key="1">
    <citation type="journal article" date="2019" name="Int. J. Syst. Evol. Microbiol.">
        <title>The Global Catalogue of Microorganisms (GCM) 10K type strain sequencing project: providing services to taxonomists for standard genome sequencing and annotation.</title>
        <authorList>
            <consortium name="The Broad Institute Genomics Platform"/>
            <consortium name="The Broad Institute Genome Sequencing Center for Infectious Disease"/>
            <person name="Wu L."/>
            <person name="Ma J."/>
        </authorList>
    </citation>
    <scope>NUCLEOTIDE SEQUENCE [LARGE SCALE GENOMIC DNA]</scope>
    <source>
        <strain evidence="1 2">CGMCC 1.12720</strain>
    </source>
</reference>
<sequence>MALGGFFTNFAPLFTSPSMTIHRLPLLRYLPLLALLATACTAPRTFTSSGKVTPRGEFRVGGNTAFNVATSTLDQAGSTLKDAASAAARKDTVQYSAAVDRLQAAALAYVLDPVQPTADLYVRYGVTDRVDAGYKYAFGSHVFDAMYQFMGPTGTPESPGGQAGAMYGSIGLQFATQRAKLPNLPFLDNIADVLSFRANRNDLIVPLVFSKSFGPEEEIGALSFGVVYTHTFVRYGFDSNKVYQIGTNNLLAGLSQKQDFGSYGGFINAKIGYRYAYIIPAVSVFYQNYGTYQLLNNRSTTLKGVTIVPSIGLQFRIPGSRR</sequence>
<comment type="caution">
    <text evidence="1">The sequence shown here is derived from an EMBL/GenBank/DDBJ whole genome shotgun (WGS) entry which is preliminary data.</text>
</comment>
<keyword evidence="2" id="KW-1185">Reference proteome</keyword>
<dbReference type="Proteomes" id="UP000605392">
    <property type="component" value="Unassembled WGS sequence"/>
</dbReference>